<dbReference type="Gene3D" id="3.40.50.880">
    <property type="match status" value="1"/>
</dbReference>
<dbReference type="PANTHER" id="PTHR42695:SF5">
    <property type="entry name" value="GLUTAMINE AMIDOTRANSFERASE YLR126C-RELATED"/>
    <property type="match status" value="1"/>
</dbReference>
<dbReference type="Proteomes" id="UP000094622">
    <property type="component" value="Unassembled WGS sequence"/>
</dbReference>
<dbReference type="InterPro" id="IPR044992">
    <property type="entry name" value="ChyE-like"/>
</dbReference>
<sequence length="255" mass="27854">MTAFHTAGSATGSRPKILVILHQETSSPGRVGQILQQRGCHLDIRRPRFGDSLPHDMDQHAGAIIFGGPMSANDPEPGIRREIDWLDVPLKAGAPFLGICLGAQMLARHLGARVAPREDGVTEIGYYRLHPTEAGRSLMDWPAHVYQWHGEGFDLPAGAELLATGDAFRNQAYRYGPAAFGIQFHAELTYAMMNRWTVRGSARMSMPGAQARRDHFAGRAIHDAAVRRWLEEFLDRWLASGAASGAADGAHLVTG</sequence>
<dbReference type="AlphaFoldDB" id="A0A1E3H463"/>
<dbReference type="RefSeq" id="WP_069306460.1">
    <property type="nucleotide sequence ID" value="NZ_MCRJ01000030.1"/>
</dbReference>
<dbReference type="PROSITE" id="PS51273">
    <property type="entry name" value="GATASE_TYPE_1"/>
    <property type="match status" value="1"/>
</dbReference>
<dbReference type="SUPFAM" id="SSF52317">
    <property type="entry name" value="Class I glutamine amidotransferase-like"/>
    <property type="match status" value="1"/>
</dbReference>
<dbReference type="InterPro" id="IPR029062">
    <property type="entry name" value="Class_I_gatase-like"/>
</dbReference>
<keyword evidence="3" id="KW-1185">Reference proteome</keyword>
<dbReference type="GO" id="GO:0005829">
    <property type="term" value="C:cytosol"/>
    <property type="evidence" value="ECO:0007669"/>
    <property type="project" value="TreeGrafter"/>
</dbReference>
<evidence type="ECO:0000313" key="3">
    <source>
        <dbReference type="Proteomes" id="UP000094622"/>
    </source>
</evidence>
<dbReference type="Pfam" id="PF00117">
    <property type="entry name" value="GATase"/>
    <property type="match status" value="1"/>
</dbReference>
<evidence type="ECO:0000259" key="1">
    <source>
        <dbReference type="Pfam" id="PF00117"/>
    </source>
</evidence>
<reference evidence="2 3" key="1">
    <citation type="submission" date="2016-07" db="EMBL/GenBank/DDBJ databases">
        <title>Draft Genome Sequence of Methylobrevis pamukkalensis PK2.</title>
        <authorList>
            <person name="Vasilenko O.V."/>
            <person name="Doronina N.V."/>
            <person name="Shmareva M.N."/>
            <person name="Tarlachkov S.V."/>
            <person name="Mustakhimov I."/>
            <person name="Trotsenko Y.A."/>
        </authorList>
    </citation>
    <scope>NUCLEOTIDE SEQUENCE [LARGE SCALE GENOMIC DNA]</scope>
    <source>
        <strain evidence="2 3">PK2</strain>
    </source>
</reference>
<dbReference type="PANTHER" id="PTHR42695">
    <property type="entry name" value="GLUTAMINE AMIDOTRANSFERASE YLR126C-RELATED"/>
    <property type="match status" value="1"/>
</dbReference>
<name>A0A1E3H463_9HYPH</name>
<keyword evidence="2" id="KW-0808">Transferase</keyword>
<dbReference type="PATRIC" id="fig|1439726.3.peg.1682"/>
<feature type="domain" description="Glutamine amidotransferase" evidence="1">
    <location>
        <begin position="35"/>
        <end position="189"/>
    </location>
</feature>
<protein>
    <submittedName>
        <fullName evidence="2">Glutamine amidotransferase</fullName>
    </submittedName>
</protein>
<dbReference type="CDD" id="cd01741">
    <property type="entry name" value="GATase1_1"/>
    <property type="match status" value="1"/>
</dbReference>
<gene>
    <name evidence="2" type="ORF">A6302_01595</name>
</gene>
<keyword evidence="2" id="KW-0315">Glutamine amidotransferase</keyword>
<accession>A0A1E3H463</accession>
<dbReference type="NCBIfam" id="NF005072">
    <property type="entry name" value="PRK06490.1"/>
    <property type="match status" value="1"/>
</dbReference>
<comment type="caution">
    <text evidence="2">The sequence shown here is derived from an EMBL/GenBank/DDBJ whole genome shotgun (WGS) entry which is preliminary data.</text>
</comment>
<organism evidence="2 3">
    <name type="scientific">Methylobrevis pamukkalensis</name>
    <dbReference type="NCBI Taxonomy" id="1439726"/>
    <lineage>
        <taxon>Bacteria</taxon>
        <taxon>Pseudomonadati</taxon>
        <taxon>Pseudomonadota</taxon>
        <taxon>Alphaproteobacteria</taxon>
        <taxon>Hyphomicrobiales</taxon>
        <taxon>Pleomorphomonadaceae</taxon>
        <taxon>Methylobrevis</taxon>
    </lineage>
</organism>
<proteinExistence type="predicted"/>
<dbReference type="OrthoDB" id="9813383at2"/>
<evidence type="ECO:0000313" key="2">
    <source>
        <dbReference type="EMBL" id="ODN71102.1"/>
    </source>
</evidence>
<dbReference type="InterPro" id="IPR017926">
    <property type="entry name" value="GATASE"/>
</dbReference>
<dbReference type="GO" id="GO:0016740">
    <property type="term" value="F:transferase activity"/>
    <property type="evidence" value="ECO:0007669"/>
    <property type="project" value="UniProtKB-KW"/>
</dbReference>
<dbReference type="EMBL" id="MCRJ01000030">
    <property type="protein sequence ID" value="ODN71102.1"/>
    <property type="molecule type" value="Genomic_DNA"/>
</dbReference>